<dbReference type="SMART" id="SM00900">
    <property type="entry name" value="FMN_bind"/>
    <property type="match status" value="1"/>
</dbReference>
<feature type="domain" description="FMN-binding" evidence="2">
    <location>
        <begin position="65"/>
        <end position="138"/>
    </location>
</feature>
<keyword evidence="1" id="KW-0472">Membrane</keyword>
<reference evidence="3 4" key="1">
    <citation type="submission" date="2018-09" db="EMBL/GenBank/DDBJ databases">
        <title>Discovery and Ecogenomic Context for Candidatus Cryosericales, a Global Caldiserica Order Active in Thawing Permafrost.</title>
        <authorList>
            <person name="Martinez M.A."/>
            <person name="Woodcroft B.J."/>
            <person name="Ignacio Espinoza J.C."/>
            <person name="Zayed A."/>
            <person name="Singleton C.M."/>
            <person name="Boyd J."/>
            <person name="Li Y.-F."/>
            <person name="Purvine S."/>
            <person name="Maughan H."/>
            <person name="Hodgkins S.B."/>
            <person name="Anderson D."/>
            <person name="Sederholm M."/>
            <person name="Temperton B."/>
            <person name="Saleska S.R."/>
            <person name="Tyson G.W."/>
            <person name="Rich V.I."/>
        </authorList>
    </citation>
    <scope>NUCLEOTIDE SEQUENCE [LARGE SCALE GENOMIC DNA]</scope>
    <source>
        <strain evidence="3 4">SMC7</strain>
    </source>
</reference>
<dbReference type="GO" id="GO:0010181">
    <property type="term" value="F:FMN binding"/>
    <property type="evidence" value="ECO:0007669"/>
    <property type="project" value="InterPro"/>
</dbReference>
<keyword evidence="4" id="KW-1185">Reference proteome</keyword>
<evidence type="ECO:0000259" key="2">
    <source>
        <dbReference type="SMART" id="SM00900"/>
    </source>
</evidence>
<sequence length="140" mass="15324">MKRRSKMPGWIVALIVMAVLGIGGGIGWSFLAKEHNEARNLTFGAMDFGNLNDGIYVGEYEGGMYKWRANKVQVTVSSGKISDIKLLSSSDPGNKNAQQDVLYDRVIKEQSLQVDVISGATLTSKAYLRAVENALKQAQK</sequence>
<name>A0A398CQN3_9BACT</name>
<dbReference type="AlphaFoldDB" id="A0A398CQN3"/>
<evidence type="ECO:0000313" key="3">
    <source>
        <dbReference type="EMBL" id="RIE05706.1"/>
    </source>
</evidence>
<protein>
    <submittedName>
        <fullName evidence="3">FMN-binding protein</fullName>
    </submittedName>
</protein>
<dbReference type="Gene3D" id="3.90.1010.20">
    <property type="match status" value="1"/>
</dbReference>
<accession>A0A398CQN3</accession>
<comment type="caution">
    <text evidence="3">The sequence shown here is derived from an EMBL/GenBank/DDBJ whole genome shotgun (WGS) entry which is preliminary data.</text>
</comment>
<dbReference type="InterPro" id="IPR007329">
    <property type="entry name" value="FMN-bd"/>
</dbReference>
<keyword evidence="1" id="KW-0812">Transmembrane</keyword>
<dbReference type="Proteomes" id="UP000266328">
    <property type="component" value="Unassembled WGS sequence"/>
</dbReference>
<gene>
    <name evidence="3" type="ORF">SMC7_06010</name>
</gene>
<dbReference type="EMBL" id="QXIS01000033">
    <property type="protein sequence ID" value="RIE05706.1"/>
    <property type="molecule type" value="Genomic_DNA"/>
</dbReference>
<dbReference type="GO" id="GO:0016020">
    <property type="term" value="C:membrane"/>
    <property type="evidence" value="ECO:0007669"/>
    <property type="project" value="InterPro"/>
</dbReference>
<dbReference type="OrthoDB" id="307864at2"/>
<dbReference type="Pfam" id="PF04205">
    <property type="entry name" value="FMN_bind"/>
    <property type="match status" value="1"/>
</dbReference>
<organism evidence="3 4">
    <name type="scientific">Candidatus Cryosericum terrychapinii</name>
    <dbReference type="NCBI Taxonomy" id="2290919"/>
    <lineage>
        <taxon>Bacteria</taxon>
        <taxon>Pseudomonadati</taxon>
        <taxon>Caldisericota/Cryosericota group</taxon>
        <taxon>Candidatus Cryosericota</taxon>
        <taxon>Candidatus Cryosericia</taxon>
        <taxon>Candidatus Cryosericales</taxon>
        <taxon>Candidatus Cryosericaceae</taxon>
        <taxon>Candidatus Cryosericum</taxon>
    </lineage>
</organism>
<keyword evidence="1" id="KW-1133">Transmembrane helix</keyword>
<feature type="transmembrane region" description="Helical" evidence="1">
    <location>
        <begin position="12"/>
        <end position="31"/>
    </location>
</feature>
<evidence type="ECO:0000256" key="1">
    <source>
        <dbReference type="SAM" id="Phobius"/>
    </source>
</evidence>
<proteinExistence type="predicted"/>
<evidence type="ECO:0000313" key="4">
    <source>
        <dbReference type="Proteomes" id="UP000266328"/>
    </source>
</evidence>